<evidence type="ECO:0000313" key="3">
    <source>
        <dbReference type="Proteomes" id="UP000077315"/>
    </source>
</evidence>
<proteinExistence type="predicted"/>
<evidence type="ECO:0000313" key="2">
    <source>
        <dbReference type="EMBL" id="OAD77018.1"/>
    </source>
</evidence>
<protein>
    <recommendedName>
        <fullName evidence="1">F-box domain-containing protein</fullName>
    </recommendedName>
</protein>
<dbReference type="Gene3D" id="3.80.10.10">
    <property type="entry name" value="Ribonuclease Inhibitor"/>
    <property type="match status" value="1"/>
</dbReference>
<name>A0A167P0M2_PHYB8</name>
<evidence type="ECO:0000259" key="1">
    <source>
        <dbReference type="PROSITE" id="PS50181"/>
    </source>
</evidence>
<dbReference type="GeneID" id="29001921"/>
<organism evidence="2 3">
    <name type="scientific">Phycomyces blakesleeanus (strain ATCC 8743b / DSM 1359 / FGSC 10004 / NBRC 33097 / NRRL 1555)</name>
    <dbReference type="NCBI Taxonomy" id="763407"/>
    <lineage>
        <taxon>Eukaryota</taxon>
        <taxon>Fungi</taxon>
        <taxon>Fungi incertae sedis</taxon>
        <taxon>Mucoromycota</taxon>
        <taxon>Mucoromycotina</taxon>
        <taxon>Mucoromycetes</taxon>
        <taxon>Mucorales</taxon>
        <taxon>Phycomycetaceae</taxon>
        <taxon>Phycomyces</taxon>
    </lineage>
</organism>
<dbReference type="EMBL" id="KV440975">
    <property type="protein sequence ID" value="OAD77018.1"/>
    <property type="molecule type" value="Genomic_DNA"/>
</dbReference>
<feature type="domain" description="F-box" evidence="1">
    <location>
        <begin position="1"/>
        <end position="44"/>
    </location>
</feature>
<dbReference type="SUPFAM" id="SSF81383">
    <property type="entry name" value="F-box domain"/>
    <property type="match status" value="1"/>
</dbReference>
<dbReference type="PROSITE" id="PS50181">
    <property type="entry name" value="FBOX"/>
    <property type="match status" value="1"/>
</dbReference>
<dbReference type="Proteomes" id="UP000077315">
    <property type="component" value="Unassembled WGS sequence"/>
</dbReference>
<dbReference type="RefSeq" id="XP_018295058.1">
    <property type="nucleotide sequence ID" value="XM_018441015.1"/>
</dbReference>
<dbReference type="InParanoid" id="A0A167P0M2"/>
<gene>
    <name evidence="2" type="ORF">PHYBLDRAFT_62787</name>
</gene>
<dbReference type="AlphaFoldDB" id="A0A167P0M2"/>
<sequence>MAARLPDGVLNIILSELGQRDIKACFGVCRKWNTIFVPDTWKFLKITEKDKLLALCKLLITPTGEAKDYDYVKRIELPHPLGVLEAVLLIQQKFPHITELDTHFKNLFRREPIEKVAFSRWASLTNLRFSAIFDYGRDCMDAFFKGLLDLPQLEVLTYDAKLRSIPVNFEDLDIIHTNAPQLKILNIYIMIIHLSERDIELLETHDRMYQLEEVNIQLLSDDYRSLAYLASKYPTMKSLDWEYRERSDLEQYYREVPELFSIKEDYFEEAQSLLLGMEEKPFQQLEEFGLTCDESDYAPRLRVLNLLNTLDVPYTSFHIEKINKLHYVPPNNELLETLDQLPSTITGISLNWKSLNNDYKQALQQLGLYDSLSSLTIVSKFLKVELDVLFNTCRNLKSLSLDCRICISDDYLDTDPSFQLDSVVLDGGSFDSSALAYLGRHCLDCKNFSFERSTLLYESLVDTSSVQIDMTWANIKNLKLFNAAIPEDEWTGHYSSSTIRLLSVTQAYPLSHKINYDNDNDNEPDIELSTSSATKTEWFFLPKESRYGSTEYNKELSKSQGRSIEEYFLSAEEDRYLDASAFINLYEKTNLPMTSYVKQLRKSGWEEEWKKILEYGYINLTIVFFLLACKGEDEGEGDYENKYEGGYADNII</sequence>
<keyword evidence="3" id="KW-1185">Reference proteome</keyword>
<dbReference type="VEuPathDB" id="FungiDB:PHYBLDRAFT_62787"/>
<dbReference type="InterPro" id="IPR032675">
    <property type="entry name" value="LRR_dom_sf"/>
</dbReference>
<accession>A0A167P0M2</accession>
<reference evidence="3" key="1">
    <citation type="submission" date="2015-06" db="EMBL/GenBank/DDBJ databases">
        <title>Expansion of signal transduction pathways in fungi by whole-genome duplication.</title>
        <authorList>
            <consortium name="DOE Joint Genome Institute"/>
            <person name="Corrochano L.M."/>
            <person name="Kuo A."/>
            <person name="Marcet-Houben M."/>
            <person name="Polaino S."/>
            <person name="Salamov A."/>
            <person name="Villalobos J.M."/>
            <person name="Alvarez M.I."/>
            <person name="Avalos J."/>
            <person name="Benito E.P."/>
            <person name="Benoit I."/>
            <person name="Burger G."/>
            <person name="Camino L.P."/>
            <person name="Canovas D."/>
            <person name="Cerda-Olmedo E."/>
            <person name="Cheng J.-F."/>
            <person name="Dominguez A."/>
            <person name="Elias M."/>
            <person name="Eslava A.P."/>
            <person name="Glaser F."/>
            <person name="Grimwood J."/>
            <person name="Gutierrez G."/>
            <person name="Heitman J."/>
            <person name="Henrissat B."/>
            <person name="Iturriaga E.A."/>
            <person name="Lang B.F."/>
            <person name="Lavin J.L."/>
            <person name="Lee S."/>
            <person name="Li W."/>
            <person name="Lindquist E."/>
            <person name="Lopez-Garcia S."/>
            <person name="Luque E.M."/>
            <person name="Marcos A.T."/>
            <person name="Martin J."/>
            <person name="McCluskey K."/>
            <person name="Medina H.R."/>
            <person name="Miralles-Duran A."/>
            <person name="Miyazaki A."/>
            <person name="Munoz-Torres E."/>
            <person name="Oguiza J.A."/>
            <person name="Ohm R."/>
            <person name="Olmedo M."/>
            <person name="Orejas M."/>
            <person name="Ortiz-Castellanos L."/>
            <person name="Pisabarro A.G."/>
            <person name="Rodriguez-Romero J."/>
            <person name="Ruiz-Herrera J."/>
            <person name="Ruiz-Vazquez R."/>
            <person name="Sanz C."/>
            <person name="Schackwitz W."/>
            <person name="Schmutz J."/>
            <person name="Shahriari M."/>
            <person name="Shelest E."/>
            <person name="Silva-Franco F."/>
            <person name="Soanes D."/>
            <person name="Syed K."/>
            <person name="Tagua V.G."/>
            <person name="Talbot N.J."/>
            <person name="Thon M."/>
            <person name="De vries R.P."/>
            <person name="Wiebenga A."/>
            <person name="Yadav J.S."/>
            <person name="Braun E.L."/>
            <person name="Baker S."/>
            <person name="Garre V."/>
            <person name="Horwitz B."/>
            <person name="Torres-Martinez S."/>
            <person name="Idnurm A."/>
            <person name="Herrera-Estrella A."/>
            <person name="Gabaldon T."/>
            <person name="Grigoriev I.V."/>
        </authorList>
    </citation>
    <scope>NUCLEOTIDE SEQUENCE [LARGE SCALE GENOMIC DNA]</scope>
    <source>
        <strain evidence="3">NRRL 1555(-)</strain>
    </source>
</reference>
<dbReference type="InterPro" id="IPR036047">
    <property type="entry name" value="F-box-like_dom_sf"/>
</dbReference>
<dbReference type="InterPro" id="IPR001810">
    <property type="entry name" value="F-box_dom"/>
</dbReference>